<protein>
    <submittedName>
        <fullName evidence="1">Uncharacterized protein</fullName>
    </submittedName>
</protein>
<accession>A0ACC1PR40</accession>
<proteinExistence type="predicted"/>
<comment type="caution">
    <text evidence="1">The sequence shown here is derived from an EMBL/GenBank/DDBJ whole genome shotgun (WGS) entry which is preliminary data.</text>
</comment>
<dbReference type="EMBL" id="JAPDGR010000054">
    <property type="protein sequence ID" value="KAJ2997553.1"/>
    <property type="molecule type" value="Genomic_DNA"/>
</dbReference>
<reference evidence="1" key="1">
    <citation type="submission" date="2022-10" db="EMBL/GenBank/DDBJ databases">
        <title>Genome Sequence of Xylaria curta.</title>
        <authorList>
            <person name="Buettner E."/>
        </authorList>
    </citation>
    <scope>NUCLEOTIDE SEQUENCE</scope>
    <source>
        <strain evidence="1">Babe10</strain>
    </source>
</reference>
<keyword evidence="2" id="KW-1185">Reference proteome</keyword>
<dbReference type="Proteomes" id="UP001143856">
    <property type="component" value="Unassembled WGS sequence"/>
</dbReference>
<sequence>MVTSSVVFTAALVGLAAATPIKSKIGTKTGSFTVSQVTNTAFKPHGAFQLAKAYNKYGISLPLGLAQTVASYNAAKKAKRDSGSAAATPEKYDIQYLTPVEIGTPAQTLNLDFDSGSSDLWVFSTETPQTSLNGQAQYHPNSSTTSKPVKGATWDIKYGDGSSSSGSVYHDVVNVGSVKFGAQAVESAQKVSAQFSRDSNNDGLLGLAFSTLNTVTPSREKTFFDNIVDSLDVAAWTADLKYHAAGTYDFGVIDKSKYTGEITYVDVDNSQGFWGFTAEINGESISGIADTGTTLALLPDSVVSGYYSQVPSAKMDEQQGGYVFPCQTKLPDFTFSPGEAKITIPGEYLNYAPTDESGESCFGGLQPDGGGGISIYGDIALKAAFVVFDQSEGSPRLGWATKDL</sequence>
<name>A0ACC1PR40_9PEZI</name>
<evidence type="ECO:0000313" key="1">
    <source>
        <dbReference type="EMBL" id="KAJ2997553.1"/>
    </source>
</evidence>
<organism evidence="1 2">
    <name type="scientific">Xylaria curta</name>
    <dbReference type="NCBI Taxonomy" id="42375"/>
    <lineage>
        <taxon>Eukaryota</taxon>
        <taxon>Fungi</taxon>
        <taxon>Dikarya</taxon>
        <taxon>Ascomycota</taxon>
        <taxon>Pezizomycotina</taxon>
        <taxon>Sordariomycetes</taxon>
        <taxon>Xylariomycetidae</taxon>
        <taxon>Xylariales</taxon>
        <taxon>Xylariaceae</taxon>
        <taxon>Xylaria</taxon>
    </lineage>
</organism>
<evidence type="ECO:0000313" key="2">
    <source>
        <dbReference type="Proteomes" id="UP001143856"/>
    </source>
</evidence>
<gene>
    <name evidence="1" type="ORF">NUW58_g624</name>
</gene>